<feature type="region of interest" description="Disordered" evidence="2">
    <location>
        <begin position="278"/>
        <end position="327"/>
    </location>
</feature>
<feature type="region of interest" description="Disordered" evidence="2">
    <location>
        <begin position="23"/>
        <end position="58"/>
    </location>
</feature>
<feature type="region of interest" description="Disordered" evidence="2">
    <location>
        <begin position="190"/>
        <end position="218"/>
    </location>
</feature>
<feature type="domain" description="C3H1-type" evidence="3">
    <location>
        <begin position="72"/>
        <end position="109"/>
    </location>
</feature>
<evidence type="ECO:0000313" key="4">
    <source>
        <dbReference type="EMBL" id="CAE0726157.1"/>
    </source>
</evidence>
<accession>A0A7S4AT34</accession>
<dbReference type="EMBL" id="HBIX01028026">
    <property type="protein sequence ID" value="CAE0726157.1"/>
    <property type="molecule type" value="Transcribed_RNA"/>
</dbReference>
<keyword evidence="1" id="KW-0862">Zinc</keyword>
<feature type="compositionally biased region" description="Low complexity" evidence="2">
    <location>
        <begin position="23"/>
        <end position="42"/>
    </location>
</feature>
<reference evidence="4" key="1">
    <citation type="submission" date="2021-01" db="EMBL/GenBank/DDBJ databases">
        <authorList>
            <person name="Corre E."/>
            <person name="Pelletier E."/>
            <person name="Niang G."/>
            <person name="Scheremetjew M."/>
            <person name="Finn R."/>
            <person name="Kale V."/>
            <person name="Holt S."/>
            <person name="Cochrane G."/>
            <person name="Meng A."/>
            <person name="Brown T."/>
            <person name="Cohen L."/>
        </authorList>
    </citation>
    <scope>NUCLEOTIDE SEQUENCE</scope>
    <source>
        <strain evidence="4">10249 10 AB</strain>
    </source>
</reference>
<dbReference type="AlphaFoldDB" id="A0A7S4AT34"/>
<evidence type="ECO:0000256" key="1">
    <source>
        <dbReference type="PROSITE-ProRule" id="PRU00723"/>
    </source>
</evidence>
<feature type="compositionally biased region" description="Low complexity" evidence="2">
    <location>
        <begin position="308"/>
        <end position="326"/>
    </location>
</feature>
<evidence type="ECO:0000256" key="2">
    <source>
        <dbReference type="SAM" id="MobiDB-lite"/>
    </source>
</evidence>
<keyword evidence="1" id="KW-0479">Metal-binding</keyword>
<proteinExistence type="predicted"/>
<dbReference type="PROSITE" id="PS50103">
    <property type="entry name" value="ZF_C3H1"/>
    <property type="match status" value="1"/>
</dbReference>
<sequence>MDVIAKENSDDCVCLEVPAATTNTASAKPSSSTSTRTTTSSTDDAKTDAPRSSSDSKSKGTCCFLMKFGSCNPRNPPCRFYHPPPGEVVDDGVSPCAFGLACRQGHAKRVPKHFASKAEKDAYWANYYGYNSGESPAVRDANLLESQLEPWPTSDLRKRLVHDFGESFLEMDPLDRKSLRERLLQHYKDRADGAATSVSAANNDNDHDHDENNNNNPQHLRVRKSIRVQGETPVPPELCKALLSELKAWRQQQGNLNTRPSIKATSYLILRSPSSIHESTLTVQQQQHRRKQQDEHRNRRQEEKEGDSASNNNSNNTSNIPPTSMSRRAFKELKRVERYRTLWDLATKAIQLVEGHDPDFIQSFSALAVTYGFKGSPHIDKQNTGPFYGLSLGDFTATHDNDNSSSKCVNGGGCVCVEADAFTVAHVSTHNFLAKCDGRYPHWVSDYQGERYSLIYYATSTSKHDFIPPSKAFYGRVLRAGEELQT</sequence>
<feature type="compositionally biased region" description="Basic and acidic residues" evidence="2">
    <location>
        <begin position="292"/>
        <end position="307"/>
    </location>
</feature>
<keyword evidence="1" id="KW-0863">Zinc-finger</keyword>
<gene>
    <name evidence="4" type="ORF">PAUS00366_LOCUS18914</name>
</gene>
<name>A0A7S4AT34_9STRA</name>
<organism evidence="4">
    <name type="scientific">Pseudo-nitzschia australis</name>
    <dbReference type="NCBI Taxonomy" id="44445"/>
    <lineage>
        <taxon>Eukaryota</taxon>
        <taxon>Sar</taxon>
        <taxon>Stramenopiles</taxon>
        <taxon>Ochrophyta</taxon>
        <taxon>Bacillariophyta</taxon>
        <taxon>Bacillariophyceae</taxon>
        <taxon>Bacillariophycidae</taxon>
        <taxon>Bacillariales</taxon>
        <taxon>Bacillariaceae</taxon>
        <taxon>Pseudo-nitzschia</taxon>
    </lineage>
</organism>
<feature type="zinc finger region" description="C3H1-type" evidence="1">
    <location>
        <begin position="72"/>
        <end position="109"/>
    </location>
</feature>
<feature type="compositionally biased region" description="Basic and acidic residues" evidence="2">
    <location>
        <begin position="43"/>
        <end position="58"/>
    </location>
</feature>
<protein>
    <recommendedName>
        <fullName evidence="3">C3H1-type domain-containing protein</fullName>
    </recommendedName>
</protein>
<dbReference type="InterPro" id="IPR000571">
    <property type="entry name" value="Znf_CCCH"/>
</dbReference>
<dbReference type="GO" id="GO:0008270">
    <property type="term" value="F:zinc ion binding"/>
    <property type="evidence" value="ECO:0007669"/>
    <property type="project" value="UniProtKB-KW"/>
</dbReference>
<evidence type="ECO:0000259" key="3">
    <source>
        <dbReference type="PROSITE" id="PS50103"/>
    </source>
</evidence>